<dbReference type="Proteomes" id="UP000094801">
    <property type="component" value="Unassembled WGS sequence"/>
</dbReference>
<dbReference type="SUPFAM" id="SSF57701">
    <property type="entry name" value="Zn2/Cys6 DNA-binding domain"/>
    <property type="match status" value="1"/>
</dbReference>
<reference evidence="6" key="1">
    <citation type="submission" date="2016-04" db="EMBL/GenBank/DDBJ databases">
        <title>Comparative genomics of biotechnologically important yeasts.</title>
        <authorList>
            <consortium name="DOE Joint Genome Institute"/>
            <person name="Riley R."/>
            <person name="Haridas S."/>
            <person name="Wolfe K.H."/>
            <person name="Lopes M.R."/>
            <person name="Hittinger C.T."/>
            <person name="Goker M."/>
            <person name="Salamov A."/>
            <person name="Wisecaver J."/>
            <person name="Long T.M."/>
            <person name="Aerts A.L."/>
            <person name="Barry K."/>
            <person name="Choi C."/>
            <person name="Clum A."/>
            <person name="Coughlan A.Y."/>
            <person name="Deshpande S."/>
            <person name="Douglass A.P."/>
            <person name="Hanson S.J."/>
            <person name="Klenk H.-P."/>
            <person name="Labutti K."/>
            <person name="Lapidus A."/>
            <person name="Lindquist E."/>
            <person name="Lipzen A."/>
            <person name="Meier-Kolthoff J.P."/>
            <person name="Ohm R.A."/>
            <person name="Otillar R.P."/>
            <person name="Pangilinan J."/>
            <person name="Peng Y."/>
            <person name="Rokas A."/>
            <person name="Rosa C.A."/>
            <person name="Scheuner C."/>
            <person name="Sibirny A.A."/>
            <person name="Slot J.C."/>
            <person name="Stielow J.B."/>
            <person name="Sun H."/>
            <person name="Kurtzman C.P."/>
            <person name="Blackwell M."/>
            <person name="Grigoriev I.V."/>
            <person name="Jeffries T.W."/>
        </authorList>
    </citation>
    <scope>NUCLEOTIDE SEQUENCE [LARGE SCALE GENOMIC DNA]</scope>
    <source>
        <strain evidence="6">NRRL YB-2248</strain>
    </source>
</reference>
<dbReference type="CDD" id="cd12148">
    <property type="entry name" value="fungal_TF_MHR"/>
    <property type="match status" value="1"/>
</dbReference>
<feature type="compositionally biased region" description="Low complexity" evidence="3">
    <location>
        <begin position="95"/>
        <end position="106"/>
    </location>
</feature>
<dbReference type="STRING" id="983967.A0A1E4T6B5"/>
<feature type="region of interest" description="Disordered" evidence="3">
    <location>
        <begin position="923"/>
        <end position="974"/>
    </location>
</feature>
<feature type="compositionally biased region" description="Polar residues" evidence="3">
    <location>
        <begin position="1086"/>
        <end position="1102"/>
    </location>
</feature>
<feature type="compositionally biased region" description="Polar residues" evidence="3">
    <location>
        <begin position="261"/>
        <end position="270"/>
    </location>
</feature>
<comment type="subcellular location">
    <subcellularLocation>
        <location evidence="1">Nucleus</location>
    </subcellularLocation>
</comment>
<dbReference type="AlphaFoldDB" id="A0A1E4T6B5"/>
<feature type="compositionally biased region" description="Polar residues" evidence="3">
    <location>
        <begin position="850"/>
        <end position="872"/>
    </location>
</feature>
<dbReference type="InterPro" id="IPR036864">
    <property type="entry name" value="Zn2-C6_fun-type_DNA-bd_sf"/>
</dbReference>
<feature type="compositionally biased region" description="Polar residues" evidence="3">
    <location>
        <begin position="182"/>
        <end position="199"/>
    </location>
</feature>
<evidence type="ECO:0000256" key="3">
    <source>
        <dbReference type="SAM" id="MobiDB-lite"/>
    </source>
</evidence>
<dbReference type="CDD" id="cd00067">
    <property type="entry name" value="GAL4"/>
    <property type="match status" value="1"/>
</dbReference>
<dbReference type="GO" id="GO:0008270">
    <property type="term" value="F:zinc ion binding"/>
    <property type="evidence" value="ECO:0007669"/>
    <property type="project" value="InterPro"/>
</dbReference>
<evidence type="ECO:0000259" key="4">
    <source>
        <dbReference type="PROSITE" id="PS50048"/>
    </source>
</evidence>
<dbReference type="PROSITE" id="PS00463">
    <property type="entry name" value="ZN2_CY6_FUNGAL_1"/>
    <property type="match status" value="1"/>
</dbReference>
<feature type="compositionally biased region" description="Polar residues" evidence="3">
    <location>
        <begin position="961"/>
        <end position="974"/>
    </location>
</feature>
<evidence type="ECO:0000313" key="6">
    <source>
        <dbReference type="Proteomes" id="UP000094801"/>
    </source>
</evidence>
<dbReference type="InterPro" id="IPR001138">
    <property type="entry name" value="Zn2Cys6_DnaBD"/>
</dbReference>
<dbReference type="GO" id="GO:0005634">
    <property type="term" value="C:nucleus"/>
    <property type="evidence" value="ECO:0007669"/>
    <property type="project" value="UniProtKB-SubCell"/>
</dbReference>
<evidence type="ECO:0000313" key="5">
    <source>
        <dbReference type="EMBL" id="ODV87307.1"/>
    </source>
</evidence>
<feature type="region of interest" description="Disordered" evidence="3">
    <location>
        <begin position="784"/>
        <end position="872"/>
    </location>
</feature>
<dbReference type="PROSITE" id="PS50048">
    <property type="entry name" value="ZN2_CY6_FUNGAL_2"/>
    <property type="match status" value="1"/>
</dbReference>
<dbReference type="SMART" id="SM00066">
    <property type="entry name" value="GAL4"/>
    <property type="match status" value="1"/>
</dbReference>
<gene>
    <name evidence="5" type="ORF">CANARDRAFT_26716</name>
</gene>
<dbReference type="Gene3D" id="4.10.240.10">
    <property type="entry name" value="Zn(2)-C6 fungal-type DNA-binding domain"/>
    <property type="match status" value="1"/>
</dbReference>
<feature type="compositionally biased region" description="Low complexity" evidence="3">
    <location>
        <begin position="931"/>
        <end position="955"/>
    </location>
</feature>
<keyword evidence="6" id="KW-1185">Reference proteome</keyword>
<organism evidence="5 6">
    <name type="scientific">[Candida] arabinofermentans NRRL YB-2248</name>
    <dbReference type="NCBI Taxonomy" id="983967"/>
    <lineage>
        <taxon>Eukaryota</taxon>
        <taxon>Fungi</taxon>
        <taxon>Dikarya</taxon>
        <taxon>Ascomycota</taxon>
        <taxon>Saccharomycotina</taxon>
        <taxon>Pichiomycetes</taxon>
        <taxon>Pichiales</taxon>
        <taxon>Pichiaceae</taxon>
        <taxon>Ogataea</taxon>
        <taxon>Ogataea/Candida clade</taxon>
    </lineage>
</organism>
<dbReference type="Pfam" id="PF00172">
    <property type="entry name" value="Zn_clus"/>
    <property type="match status" value="1"/>
</dbReference>
<feature type="domain" description="Zn(2)-C6 fungal-type" evidence="4">
    <location>
        <begin position="5"/>
        <end position="34"/>
    </location>
</feature>
<feature type="compositionally biased region" description="Polar residues" evidence="3">
    <location>
        <begin position="1065"/>
        <end position="1077"/>
    </location>
</feature>
<feature type="region of interest" description="Disordered" evidence="3">
    <location>
        <begin position="54"/>
        <end position="137"/>
    </location>
</feature>
<dbReference type="OrthoDB" id="435881at2759"/>
<name>A0A1E4T6B5_9ASCO</name>
<protein>
    <recommendedName>
        <fullName evidence="4">Zn(2)-C6 fungal-type domain-containing protein</fullName>
    </recommendedName>
</protein>
<feature type="compositionally biased region" description="Low complexity" evidence="3">
    <location>
        <begin position="793"/>
        <end position="836"/>
    </location>
</feature>
<dbReference type="InterPro" id="IPR050613">
    <property type="entry name" value="Sec_Metabolite_Reg"/>
</dbReference>
<feature type="region of interest" description="Disordered" evidence="3">
    <location>
        <begin position="166"/>
        <end position="199"/>
    </location>
</feature>
<proteinExistence type="predicted"/>
<feature type="region of interest" description="Disordered" evidence="3">
    <location>
        <begin position="244"/>
        <end position="277"/>
    </location>
</feature>
<dbReference type="EMBL" id="KV453848">
    <property type="protein sequence ID" value="ODV87307.1"/>
    <property type="molecule type" value="Genomic_DNA"/>
</dbReference>
<keyword evidence="2" id="KW-0539">Nucleus</keyword>
<dbReference type="PANTHER" id="PTHR31001">
    <property type="entry name" value="UNCHARACTERIZED TRANSCRIPTIONAL REGULATORY PROTEIN"/>
    <property type="match status" value="1"/>
</dbReference>
<evidence type="ECO:0000256" key="2">
    <source>
        <dbReference type="ARBA" id="ARBA00023242"/>
    </source>
</evidence>
<sequence>MMPISCVECRRRKIKCNKSTPCNQCIIKNRECEYPPKFRSIKVESLILDGIDPLPASETVLPGGGEDPDEDNKVLGDDVQTATIQPQPRPVIKRSGSSKGELLLSKNTSPERPRLSPSLSDKSSGSKRKADGSEYSAQAGDAESIIMLLRKENEALRLKLKDSRLKNKRERNKQDSDDNDTDVNYGNDNVLGTNPQTSGIYYGPNSTRFMISSSLTKSDVNEFDHYIKVKRQIKQKRELPILYNPPASSIRGSSPVPGSHTGASTPSNGVSKAKQTKNKTQENIKLIIALVNKFFHLRIHYLNYLEKEPLIEFLKNYQSAKNWKNDDDILLLVIMVIIVTLRSLPNTDPLMVEYKLEYETFRPSLYKQYKNLKNGLQVETTTSLRAYVLECEDLFYNDQIERSWASLFKTVSTAYSLGLHVYDENIVNTLKLEEHEKALDVVRDNHKASLWFVINFISATLCSVLGRPNPVTFNFQPLLRNYEIRLNYKIALAELVKKSTNVLIDSYKVQISFDTIMEIDEAFVNEALIYEKILIDTRIMRDLKSRDDTKSSFITLPVIDNKKSFKKGGKSNSFKSLSQLNLSKILNDCPLDIRFTILRPCPNYQHEEAHCLLKTDCDTLSDLILLYGNRAKFHQHFMSSFKKSLEGCLDSILKVLEHSLELTEQLIKKFHLPYFQQLYPFFYTFLYQTFVVMYTLMHLGYSKLSAYYNEIGLIRQKLIKLFDTVGLNNWRPNVVRIIQYINDMCDNFFRIYIEKELQQPSHLGRIAERPLEVSQGYDATQLNSSMSPVASPQNQLRQQLNLQQNQQPHEQQNYGQQIQQPQSQSQSQSQNQIYSQLRSKPTFAFGMSPINDSSKVSGNPELQLSTPNLQSMPSFTNIQLHNIPEHLTAQMGPNVPTPNQQDRHLTHSQAHHNYNHLNTLQNRQNQEDQSHQQPRQQQQNHQQQPPQQRSSASSSYGVGNGSQSQVKSDYQHPQMSQMSLYNNNSTSLSQVSLANYNLDYYNATQQMFPLPQSAQYNNNSTGENSDFPASFTIDPLLGFDLSDPFFVQNPSNFNYTAGEPDPLVSGTNDPGTLNTDGNRNDEDESVGSNNHIYESSAASTGRNLRPESTRLNSNESNEVLNYITRCPNSPSLSVERS</sequence>
<dbReference type="GO" id="GO:0000981">
    <property type="term" value="F:DNA-binding transcription factor activity, RNA polymerase II-specific"/>
    <property type="evidence" value="ECO:0007669"/>
    <property type="project" value="InterPro"/>
</dbReference>
<accession>A0A1E4T6B5</accession>
<feature type="region of interest" description="Disordered" evidence="3">
    <location>
        <begin position="1052"/>
        <end position="1116"/>
    </location>
</feature>
<evidence type="ECO:0000256" key="1">
    <source>
        <dbReference type="ARBA" id="ARBA00004123"/>
    </source>
</evidence>